<evidence type="ECO:0000256" key="12">
    <source>
        <dbReference type="SAM" id="Phobius"/>
    </source>
</evidence>
<dbReference type="PROSITE" id="PS50213">
    <property type="entry name" value="FAS1"/>
    <property type="match status" value="1"/>
</dbReference>
<evidence type="ECO:0000256" key="9">
    <source>
        <dbReference type="ARBA" id="ARBA00023288"/>
    </source>
</evidence>
<keyword evidence="12" id="KW-1133">Transmembrane helix</keyword>
<comment type="subcellular location">
    <subcellularLocation>
        <location evidence="1">Cell membrane</location>
        <topology evidence="1">Lipid-anchor</topology>
        <topology evidence="1">GPI-anchor</topology>
    </subcellularLocation>
</comment>
<keyword evidence="5 13" id="KW-0732">Signal</keyword>
<evidence type="ECO:0000256" key="10">
    <source>
        <dbReference type="ARBA" id="ARBA00024686"/>
    </source>
</evidence>
<organism evidence="15">
    <name type="scientific">Davidia involucrata</name>
    <name type="common">Dove tree</name>
    <dbReference type="NCBI Taxonomy" id="16924"/>
    <lineage>
        <taxon>Eukaryota</taxon>
        <taxon>Viridiplantae</taxon>
        <taxon>Streptophyta</taxon>
        <taxon>Embryophyta</taxon>
        <taxon>Tracheophyta</taxon>
        <taxon>Spermatophyta</taxon>
        <taxon>Magnoliopsida</taxon>
        <taxon>eudicotyledons</taxon>
        <taxon>Gunneridae</taxon>
        <taxon>Pentapetalae</taxon>
        <taxon>asterids</taxon>
        <taxon>Cornales</taxon>
        <taxon>Nyssaceae</taxon>
        <taxon>Davidia</taxon>
    </lineage>
</organism>
<evidence type="ECO:0000256" key="5">
    <source>
        <dbReference type="ARBA" id="ARBA00022729"/>
    </source>
</evidence>
<feature type="transmembrane region" description="Helical" evidence="12">
    <location>
        <begin position="246"/>
        <end position="269"/>
    </location>
</feature>
<feature type="compositionally biased region" description="Low complexity" evidence="11">
    <location>
        <begin position="174"/>
        <end position="193"/>
    </location>
</feature>
<sequence>MNSKISIFFTFFLLFNCSINAFNITTLLGQYPDFKTFNDYLTQTQLAGQINSRQTITVLAIDNAGLSPLSGKSTDVLKKILSTHIVLDYYDVSKLQKLSNKTALLTTLFQSSGQATGQQGFLNVTDLSTGSVVFGSAAKGATLGANLVKSIAAQPFNISVLQISTVIIPVGIESSNSSSNSTKPPSASPAKSPSKPPAPSKAPKAPSNTTAPVPAGSPPKPAADAPTADASAAAAAAPGGNSPSAAAAFGLSLGVVVMIIVSSTLSLMLMV</sequence>
<feature type="domain" description="FAS1" evidence="14">
    <location>
        <begin position="21"/>
        <end position="167"/>
    </location>
</feature>
<evidence type="ECO:0000256" key="11">
    <source>
        <dbReference type="SAM" id="MobiDB-lite"/>
    </source>
</evidence>
<evidence type="ECO:0000256" key="8">
    <source>
        <dbReference type="ARBA" id="ARBA00023180"/>
    </source>
</evidence>
<name>A0A5B7BQL5_DAVIN</name>
<evidence type="ECO:0000256" key="7">
    <source>
        <dbReference type="ARBA" id="ARBA00023136"/>
    </source>
</evidence>
<evidence type="ECO:0000256" key="13">
    <source>
        <dbReference type="SAM" id="SignalP"/>
    </source>
</evidence>
<keyword evidence="7 12" id="KW-0472">Membrane</keyword>
<evidence type="ECO:0000256" key="6">
    <source>
        <dbReference type="ARBA" id="ARBA00022974"/>
    </source>
</evidence>
<keyword evidence="12" id="KW-0812">Transmembrane</keyword>
<evidence type="ECO:0000313" key="15">
    <source>
        <dbReference type="EMBL" id="MPA71129.1"/>
    </source>
</evidence>
<feature type="region of interest" description="Disordered" evidence="11">
    <location>
        <begin position="174"/>
        <end position="237"/>
    </location>
</feature>
<dbReference type="InterPro" id="IPR036378">
    <property type="entry name" value="FAS1_dom_sf"/>
</dbReference>
<dbReference type="PANTHER" id="PTHR32382">
    <property type="entry name" value="FASCICLIN-LIKE ARABINOGALACTAN PROTEIN"/>
    <property type="match status" value="1"/>
</dbReference>
<evidence type="ECO:0000256" key="1">
    <source>
        <dbReference type="ARBA" id="ARBA00004609"/>
    </source>
</evidence>
<keyword evidence="8" id="KW-0325">Glycoprotein</keyword>
<gene>
    <name evidence="15" type="ORF">Din_040570</name>
</gene>
<accession>A0A5B7BQL5</accession>
<comment type="function">
    <text evidence="10">May be a cell surface adhesion protein.</text>
</comment>
<dbReference type="GO" id="GO:0005886">
    <property type="term" value="C:plasma membrane"/>
    <property type="evidence" value="ECO:0007669"/>
    <property type="project" value="UniProtKB-SubCell"/>
</dbReference>
<evidence type="ECO:0000259" key="14">
    <source>
        <dbReference type="PROSITE" id="PS50213"/>
    </source>
</evidence>
<dbReference type="EMBL" id="GHES01040570">
    <property type="protein sequence ID" value="MPA71129.1"/>
    <property type="molecule type" value="Transcribed_RNA"/>
</dbReference>
<keyword evidence="4" id="KW-0336">GPI-anchor</keyword>
<evidence type="ECO:0000256" key="4">
    <source>
        <dbReference type="ARBA" id="ARBA00022622"/>
    </source>
</evidence>
<keyword evidence="3" id="KW-1003">Cell membrane</keyword>
<dbReference type="AlphaFoldDB" id="A0A5B7BQL5"/>
<comment type="similarity">
    <text evidence="2">Belongs to the fasciclin-like AGP family.</text>
</comment>
<keyword evidence="9" id="KW-0449">Lipoprotein</keyword>
<proteinExistence type="inferred from homology"/>
<feature type="signal peptide" evidence="13">
    <location>
        <begin position="1"/>
        <end position="21"/>
    </location>
</feature>
<dbReference type="FunFam" id="2.30.180.10:FF:000015">
    <property type="entry name" value="Fasciclin-like arabinogalactan protein 3"/>
    <property type="match status" value="1"/>
</dbReference>
<evidence type="ECO:0000256" key="2">
    <source>
        <dbReference type="ARBA" id="ARBA00007843"/>
    </source>
</evidence>
<reference evidence="15" key="1">
    <citation type="submission" date="2019-08" db="EMBL/GenBank/DDBJ databases">
        <title>Reference gene set and small RNA set construction with multiple tissues from Davidia involucrata Baill.</title>
        <authorList>
            <person name="Yang H."/>
            <person name="Zhou C."/>
            <person name="Li G."/>
            <person name="Wang J."/>
            <person name="Gao P."/>
            <person name="Wang M."/>
            <person name="Wang R."/>
            <person name="Zhao Y."/>
        </authorList>
    </citation>
    <scope>NUCLEOTIDE SEQUENCE</scope>
    <source>
        <tissue evidence="15">Mixed with DoveR01_LX</tissue>
    </source>
</reference>
<dbReference type="Gene3D" id="2.30.180.10">
    <property type="entry name" value="FAS1 domain"/>
    <property type="match status" value="1"/>
</dbReference>
<dbReference type="InterPro" id="IPR000782">
    <property type="entry name" value="FAS1_domain"/>
</dbReference>
<dbReference type="PANTHER" id="PTHR32382:SF78">
    <property type="entry name" value="MUCIN-1-LIKE"/>
    <property type="match status" value="1"/>
</dbReference>
<keyword evidence="6" id="KW-0654">Proteoglycan</keyword>
<evidence type="ECO:0000256" key="3">
    <source>
        <dbReference type="ARBA" id="ARBA00022475"/>
    </source>
</evidence>
<dbReference type="GO" id="GO:0098552">
    <property type="term" value="C:side of membrane"/>
    <property type="evidence" value="ECO:0007669"/>
    <property type="project" value="UniProtKB-KW"/>
</dbReference>
<feature type="chain" id="PRO_5022949168" description="FAS1 domain-containing protein" evidence="13">
    <location>
        <begin position="22"/>
        <end position="271"/>
    </location>
</feature>
<dbReference type="Pfam" id="PF02469">
    <property type="entry name" value="Fasciclin"/>
    <property type="match status" value="1"/>
</dbReference>
<feature type="compositionally biased region" description="Low complexity" evidence="11">
    <location>
        <begin position="222"/>
        <end position="237"/>
    </location>
</feature>
<dbReference type="InterPro" id="IPR033254">
    <property type="entry name" value="Plant_FLA"/>
</dbReference>
<dbReference type="SUPFAM" id="SSF82153">
    <property type="entry name" value="FAS1 domain"/>
    <property type="match status" value="1"/>
</dbReference>
<protein>
    <recommendedName>
        <fullName evidence="14">FAS1 domain-containing protein</fullName>
    </recommendedName>
</protein>